<evidence type="ECO:0000256" key="1">
    <source>
        <dbReference type="SAM" id="MobiDB-lite"/>
    </source>
</evidence>
<dbReference type="GeneID" id="16513090"/>
<name>S4VPK4_9VIRU</name>
<evidence type="ECO:0000313" key="3">
    <source>
        <dbReference type="Proteomes" id="UP000201566"/>
    </source>
</evidence>
<proteinExistence type="predicted"/>
<feature type="region of interest" description="Disordered" evidence="1">
    <location>
        <begin position="438"/>
        <end position="464"/>
    </location>
</feature>
<feature type="region of interest" description="Disordered" evidence="1">
    <location>
        <begin position="626"/>
        <end position="654"/>
    </location>
</feature>
<dbReference type="RefSeq" id="YP_008318871.1">
    <property type="nucleotide sequence ID" value="NC_021858.1"/>
</dbReference>
<feature type="compositionally biased region" description="Basic and acidic residues" evidence="1">
    <location>
        <begin position="438"/>
        <end position="458"/>
    </location>
</feature>
<protein>
    <submittedName>
        <fullName evidence="2">Uncharacterized protein</fullName>
    </submittedName>
</protein>
<reference evidence="2 3" key="1">
    <citation type="journal article" date="2013" name="Science">
        <title>Pandoraviruses: amoeba viruses with genomes up to 2.5 Mb reaching that of parasitic eukaryotes.</title>
        <authorList>
            <person name="Philippe N."/>
            <person name="Legendre M."/>
            <person name="Doutre G."/>
            <person name="Coute Y."/>
            <person name="Poirot O."/>
            <person name="Lescot M."/>
            <person name="Arslan D."/>
            <person name="Seltzer V."/>
            <person name="Bertaux L."/>
            <person name="Bruley C."/>
            <person name="Garin J."/>
            <person name="Claverie J.M."/>
            <person name="Abergel C."/>
        </authorList>
    </citation>
    <scope>NUCLEOTIDE SEQUENCE [LARGE SCALE GENOMIC DNA]</scope>
    <source>
        <strain evidence="2">Melbourne</strain>
    </source>
</reference>
<gene>
    <name evidence="2" type="ORF">pdul_cds_244</name>
</gene>
<feature type="compositionally biased region" description="Low complexity" evidence="1">
    <location>
        <begin position="554"/>
        <end position="578"/>
    </location>
</feature>
<accession>S4VPK4</accession>
<organism evidence="2 3">
    <name type="scientific">Pandoravirus dulcis</name>
    <dbReference type="NCBI Taxonomy" id="1349409"/>
    <lineage>
        <taxon>Viruses</taxon>
        <taxon>Pandoravirus</taxon>
    </lineage>
</organism>
<feature type="region of interest" description="Disordered" evidence="1">
    <location>
        <begin position="538"/>
        <end position="585"/>
    </location>
</feature>
<sequence>MSDRHHDHEAHDKREITIDLVAGDEGPVYRTTLPKAPLCASSAYFASMLDGGFREAVSDSPGAVVRVEVPPLARANVGRLARFCGILGGVVQPVAADVAFADALRYVGAAGVARACSESMATALDLWGERPCGGPDAPLGTHTDPVDPVRLAELAKFVLLAYAVRLRAEACDAPLDPQVLPRPRRLVFDASRFWERACARAMDRNDDDQPLCRRGDAREPLCRRQAWRVRLYQGLGEALVEAARAPPLNGPDDPASAESALSWVCGRDDDDDGGQIASLALALALRDWSRPLFPVEYAIGNGCTLVDPFVLPFDLEAVGFADRPALVSGRAAFERALVEAFPVFGPLVVRDGLLRDGGVVLAGGSVVDAMQAPHLRAPRGDLDLWIYGSDDEQRRHVFAKMAETIFAAVPGCRCVVSGSVASFCAPLSSLSAADVDNKSVEGTGDRVDDAHTKTDSRTSDQGPTETLQIVYTDCRSAAQVVAGFDMSHVCAYYDGRSVRATAECVWSIVARASRPLPGIVPRADRLVKAHRKGFGALAPFATGPAQPTTTGDHTATLPPLLSTSASAPAGASAAGRSSQTAPSDEIATRLVARSKPQECADVRALVEAFDFAPLLRNPYEFARRTAADTGRVPPPASDDAGGVGSPGGSPPIVPSARAPVMQPPPGDSVCARCGSADPRHEICVPTIPGNGAPSGMMTGIIRRPRPIRLPLSRMMGNPACYRCSENSQRTKYKCARQGTCAYLGAPSTPEQDQQDSADPWGYWPADQSVQLGIRQMAYRRARQARLCMSLALVSVDRDAPRPESRTEPSPVLGQLDALHAFLSAAVRPTVETVDGYNRGRADTTYPIVAEGTTPEGFTWPIPRVRRWHQEEDGRALAYVSRWSSFVDGLTGRPADPRDYPVGTLMGGTLALGCFAYEVGVVRPRIDVVAVRAYPPWFFCTAGLLDP</sequence>
<dbReference type="Proteomes" id="UP000201566">
    <property type="component" value="Segment"/>
</dbReference>
<dbReference type="KEGG" id="vg:16513090"/>
<dbReference type="EMBL" id="KC977570">
    <property type="protein sequence ID" value="AGO82202.1"/>
    <property type="molecule type" value="Genomic_DNA"/>
</dbReference>
<evidence type="ECO:0000313" key="2">
    <source>
        <dbReference type="EMBL" id="AGO82202.1"/>
    </source>
</evidence>